<comment type="similarity">
    <text evidence="2 10">Belongs to the ATG9 family.</text>
</comment>
<dbReference type="GO" id="GO:0061709">
    <property type="term" value="P:reticulophagy"/>
    <property type="evidence" value="ECO:0007669"/>
    <property type="project" value="TreeGrafter"/>
</dbReference>
<evidence type="ECO:0000256" key="8">
    <source>
        <dbReference type="ARBA" id="ARBA00023055"/>
    </source>
</evidence>
<comment type="subcellular location">
    <subcellularLocation>
        <location evidence="1 10">Preautophagosomal structure membrane</location>
        <topology evidence="1 10">Multi-pass membrane protein</topology>
    </subcellularLocation>
</comment>
<feature type="transmembrane region" description="Helical" evidence="10">
    <location>
        <begin position="406"/>
        <end position="423"/>
    </location>
</feature>
<protein>
    <recommendedName>
        <fullName evidence="3 10">Autophagy-related protein 9</fullName>
    </recommendedName>
</protein>
<dbReference type="GO" id="GO:0005776">
    <property type="term" value="C:autophagosome"/>
    <property type="evidence" value="ECO:0007669"/>
    <property type="project" value="TreeGrafter"/>
</dbReference>
<name>A0A814CM18_9BILA</name>
<dbReference type="InterPro" id="IPR007241">
    <property type="entry name" value="Autophagy-rel_prot_9"/>
</dbReference>
<feature type="transmembrane region" description="Helical" evidence="10">
    <location>
        <begin position="63"/>
        <end position="88"/>
    </location>
</feature>
<dbReference type="GO" id="GO:0034727">
    <property type="term" value="P:piecemeal microautophagy of the nucleus"/>
    <property type="evidence" value="ECO:0007669"/>
    <property type="project" value="TreeGrafter"/>
</dbReference>
<dbReference type="GO" id="GO:0006869">
    <property type="term" value="P:lipid transport"/>
    <property type="evidence" value="ECO:0007669"/>
    <property type="project" value="UniProtKB-KW"/>
</dbReference>
<keyword evidence="8 10" id="KW-0445">Lipid transport</keyword>
<evidence type="ECO:0000256" key="2">
    <source>
        <dbReference type="ARBA" id="ARBA00006185"/>
    </source>
</evidence>
<evidence type="ECO:0000256" key="5">
    <source>
        <dbReference type="ARBA" id="ARBA00022692"/>
    </source>
</evidence>
<dbReference type="PANTHER" id="PTHR13038:SF10">
    <property type="entry name" value="AUTOPHAGY-RELATED PROTEIN 9"/>
    <property type="match status" value="1"/>
</dbReference>
<dbReference type="PANTHER" id="PTHR13038">
    <property type="entry name" value="APG9 AUTOPHAGY 9"/>
    <property type="match status" value="1"/>
</dbReference>
<evidence type="ECO:0000256" key="6">
    <source>
        <dbReference type="ARBA" id="ARBA00022989"/>
    </source>
</evidence>
<proteinExistence type="inferred from homology"/>
<comment type="caution">
    <text evidence="11">The sequence shown here is derived from an EMBL/GenBank/DDBJ whole genome shotgun (WGS) entry which is preliminary data.</text>
</comment>
<keyword evidence="5 10" id="KW-0812">Transmembrane</keyword>
<keyword evidence="9 10" id="KW-0472">Membrane</keyword>
<dbReference type="AlphaFoldDB" id="A0A814CM18"/>
<evidence type="ECO:0000313" key="11">
    <source>
        <dbReference type="EMBL" id="CAF0942014.1"/>
    </source>
</evidence>
<dbReference type="Pfam" id="PF04109">
    <property type="entry name" value="ATG9"/>
    <property type="match status" value="1"/>
</dbReference>
<evidence type="ECO:0000256" key="1">
    <source>
        <dbReference type="ARBA" id="ARBA00004511"/>
    </source>
</evidence>
<feature type="transmembrane region" description="Helical" evidence="10">
    <location>
        <begin position="287"/>
        <end position="308"/>
    </location>
</feature>
<evidence type="ECO:0000256" key="4">
    <source>
        <dbReference type="ARBA" id="ARBA00022448"/>
    </source>
</evidence>
<comment type="function">
    <text evidence="10">Phospholipid scramblase involved in autophagy. Cycles between the preautophagosomal structure/phagophore assembly site (PAS) and the cytoplasmic vesicle pool and supplies membrane for the growing autophagosome. Lipid scramblase activity plays a key role in preautophagosomal structure/phagophore assembly by distributing the phospholipids that arrive through ATG2 from the cytoplasmic to the luminal leaflet of the bilayer, thereby driving autophagosomal membrane expansion.</text>
</comment>
<dbReference type="EMBL" id="CAJNOG010000100">
    <property type="protein sequence ID" value="CAF0942014.1"/>
    <property type="molecule type" value="Genomic_DNA"/>
</dbReference>
<keyword evidence="4 10" id="KW-0813">Transport</keyword>
<gene>
    <name evidence="11" type="ORF">JYZ213_LOCUS12786</name>
</gene>
<evidence type="ECO:0000313" key="12">
    <source>
        <dbReference type="Proteomes" id="UP000663845"/>
    </source>
</evidence>
<dbReference type="GO" id="GO:0000422">
    <property type="term" value="P:autophagy of mitochondrion"/>
    <property type="evidence" value="ECO:0007669"/>
    <property type="project" value="TreeGrafter"/>
</dbReference>
<evidence type="ECO:0000256" key="10">
    <source>
        <dbReference type="RuleBase" id="RU364027"/>
    </source>
</evidence>
<reference evidence="11" key="1">
    <citation type="submission" date="2021-02" db="EMBL/GenBank/DDBJ databases">
        <authorList>
            <person name="Nowell W R."/>
        </authorList>
    </citation>
    <scope>NUCLEOTIDE SEQUENCE</scope>
</reference>
<keyword evidence="6 10" id="KW-1133">Transmembrane helix</keyword>
<feature type="transmembrane region" description="Helical" evidence="10">
    <location>
        <begin position="125"/>
        <end position="143"/>
    </location>
</feature>
<feature type="transmembrane region" description="Helical" evidence="10">
    <location>
        <begin position="374"/>
        <end position="394"/>
    </location>
</feature>
<dbReference type="GO" id="GO:0034045">
    <property type="term" value="C:phagophore assembly site membrane"/>
    <property type="evidence" value="ECO:0007669"/>
    <property type="project" value="UniProtKB-SubCell"/>
</dbReference>
<organism evidence="11 12">
    <name type="scientific">Adineta steineri</name>
    <dbReference type="NCBI Taxonomy" id="433720"/>
    <lineage>
        <taxon>Eukaryota</taxon>
        <taxon>Metazoa</taxon>
        <taxon>Spiralia</taxon>
        <taxon>Gnathifera</taxon>
        <taxon>Rotifera</taxon>
        <taxon>Eurotatoria</taxon>
        <taxon>Bdelloidea</taxon>
        <taxon>Adinetida</taxon>
        <taxon>Adinetidae</taxon>
        <taxon>Adineta</taxon>
    </lineage>
</organism>
<dbReference type="GO" id="GO:0034497">
    <property type="term" value="P:protein localization to phagophore assembly site"/>
    <property type="evidence" value="ECO:0007669"/>
    <property type="project" value="TreeGrafter"/>
</dbReference>
<evidence type="ECO:0000256" key="3">
    <source>
        <dbReference type="ARBA" id="ARBA00018074"/>
    </source>
</evidence>
<evidence type="ECO:0000256" key="9">
    <source>
        <dbReference type="ARBA" id="ARBA00023136"/>
    </source>
</evidence>
<evidence type="ECO:0000256" key="7">
    <source>
        <dbReference type="ARBA" id="ARBA00023006"/>
    </source>
</evidence>
<sequence>MEYRPVNNEENDTFEGQDQTLSPYMQFETQDENTHEKQSKWSHQKDLDDFFVRIYQYHQKHGFFCIVLSEIFGLIQFIFIVSFTTLIVQCVDYPLLFRSTPFARNITNKIQINQVIQSPKQCLHHMHLITSLCLILSIIYWLYRLCRALYNLLSYFNIRAFYTQALDIKPNDLPNMTWHEVQQRLLIAQRTHHLCIHKSTLTELDIHNRLLRFKNYEVALVNKGILPPKLHLPIIGDIISFTSGFKFNLRLILFWGPYSPFDQRWHLRQEYKIHSQREALARQLSRFILLYGVANLLLSPFIFIWQVLNLFYGYTELVRREPGVLGSRRWSNYGRLYLRHFNELDHSLNQRLNCGYKPAMSYMSSFVNYSIVEIAKFVSFTSGAILAVLIILTIYDEDVLNVEHMLTLMTGLGVVLGICRSLIPDENAVFDPEQMLQLVLAQVHYQPDSWKDHAHTDYVQAEFGQMFQLKYVYFLEELLSPFVTPIILCFQLRRKSLQIIDFLRNYTVDVQGVGDVCSFAQLDIGKHGNMKWFVPIRAKQNDGGITNDGKLELSLMHFHHTNPKWQMPKQCEVYLEKIQERAVESMQTSSMLQQSLGQMQRSFYSDPQSTSSMYNRSMMPKTLSNAYSPTYTTVNMSVQQPSSSISQSGITKSDSPYQTLAPYGVLSNKHGNMKWFVPIRAKQNDGGITNDGKLELSLMHFHHTNPKWQMPKQCEVYLEKIQERAVESMQTSSMLQQSLGQMQRSFYSDPQSTSSMYNRSMMPKTLSNAYSPTYTTVNMSIQQPSSSISQSGITKSDSPYRSLAPYGVLSKIHTQMFESSNSNYLSGSLAPLQSVPSAAQLDMNVSCLFMHELRYKYKHGEYEELEHIDEDHDDNVKC</sequence>
<accession>A0A814CM18</accession>
<dbReference type="Proteomes" id="UP000663845">
    <property type="component" value="Unassembled WGS sequence"/>
</dbReference>
<keyword evidence="7 10" id="KW-0072">Autophagy</keyword>